<protein>
    <recommendedName>
        <fullName evidence="6">RNA-directed RNA polymerase</fullName>
    </recommendedName>
</protein>
<dbReference type="InterPro" id="IPR056053">
    <property type="entry name" value="DUF7636"/>
</dbReference>
<dbReference type="InterPro" id="IPR058752">
    <property type="entry name" value="RDRP_C_head"/>
</dbReference>
<dbReference type="PANTHER" id="PTHR23079">
    <property type="entry name" value="RNA-DEPENDENT RNA POLYMERASE"/>
    <property type="match status" value="1"/>
</dbReference>
<dbReference type="InterPro" id="IPR056654">
    <property type="entry name" value="DUF7752"/>
</dbReference>
<evidence type="ECO:0000259" key="3">
    <source>
        <dbReference type="Pfam" id="PF26253"/>
    </source>
</evidence>
<dbReference type="GO" id="GO:0030422">
    <property type="term" value="P:siRNA processing"/>
    <property type="evidence" value="ECO:0007669"/>
    <property type="project" value="TreeGrafter"/>
</dbReference>
<reference evidence="5" key="1">
    <citation type="submission" date="2022-10" db="EMBL/GenBank/DDBJ databases">
        <title>Genome assembly of Pristionchus species.</title>
        <authorList>
            <person name="Yoshida K."/>
            <person name="Sommer R.J."/>
        </authorList>
    </citation>
    <scope>NUCLEOTIDE SEQUENCE [LARGE SCALE GENOMIC DNA]</scope>
    <source>
        <strain evidence="5">RS5460</strain>
    </source>
</reference>
<dbReference type="PANTHER" id="PTHR23079:SF57">
    <property type="entry name" value="RNA-DIRECTED RNA POLYMERASE"/>
    <property type="match status" value="1"/>
</dbReference>
<feature type="domain" description="RDRP C-terminal head" evidence="3">
    <location>
        <begin position="3"/>
        <end position="148"/>
    </location>
</feature>
<feature type="non-terminal residue" evidence="4">
    <location>
        <position position="1"/>
    </location>
</feature>
<dbReference type="InterPro" id="IPR007855">
    <property type="entry name" value="RDRP"/>
</dbReference>
<keyword evidence="5" id="KW-1185">Reference proteome</keyword>
<name>A0AAN5D9I0_9BILA</name>
<dbReference type="Pfam" id="PF24934">
    <property type="entry name" value="DUF7752"/>
    <property type="match status" value="1"/>
</dbReference>
<feature type="domain" description="DUF7752" evidence="2">
    <location>
        <begin position="205"/>
        <end position="297"/>
    </location>
</feature>
<feature type="domain" description="DUF7636" evidence="1">
    <location>
        <begin position="349"/>
        <end position="443"/>
    </location>
</feature>
<evidence type="ECO:0000259" key="1">
    <source>
        <dbReference type="Pfam" id="PF24642"/>
    </source>
</evidence>
<proteinExistence type="predicted"/>
<organism evidence="4 5">
    <name type="scientific">Pristionchus mayeri</name>
    <dbReference type="NCBI Taxonomy" id="1317129"/>
    <lineage>
        <taxon>Eukaryota</taxon>
        <taxon>Metazoa</taxon>
        <taxon>Ecdysozoa</taxon>
        <taxon>Nematoda</taxon>
        <taxon>Chromadorea</taxon>
        <taxon>Rhabditida</taxon>
        <taxon>Rhabditina</taxon>
        <taxon>Diplogasteromorpha</taxon>
        <taxon>Diplogasteroidea</taxon>
        <taxon>Neodiplogasteridae</taxon>
        <taxon>Pristionchus</taxon>
    </lineage>
</organism>
<evidence type="ECO:0000313" key="4">
    <source>
        <dbReference type="EMBL" id="GMR58565.1"/>
    </source>
</evidence>
<sequence>IQSLMEHYGISSEGEVMSGQILSIKNRIREKEADEMNLYNTNQVIEDKVKRVLAAARETFFDHLIRWEDELHPVQNKRKDVDKDSIFCRIARSSTHNIESMIQKAAAYYNVCYDAANRQIENRDPTSIILSFPWVVYDVLCDIKLRPDSRIVRVLPEEIIEQSNEPLAMTLSKFIDTYCEFASNASDYKRFKIQFQKGSMIRRSMDENQGLSRASFVLVQWAKHIGGLRDNRFTQEHLVALFIQFGLGELHVRGTRRRYLQPPTGESRVHLKKGEHLLKFIDYLASREFRSREVLSFGDVAEGILIRGQWKAFGELCIPAYLHLIISHGINLPMEKQHDSQAVLNMAVLKEYEPRKMELPESVIKGKLGEVRKMLMDVTGCKEVQLRATIGKTTEVFVSAIGTTDNFKKLNSFVIPPAPNRHQAAEKTYFEGVPKVVYSRLVRAAEAYSNIN</sequence>
<dbReference type="EMBL" id="BTRK01000006">
    <property type="protein sequence ID" value="GMR58565.1"/>
    <property type="molecule type" value="Genomic_DNA"/>
</dbReference>
<comment type="caution">
    <text evidence="4">The sequence shown here is derived from an EMBL/GenBank/DDBJ whole genome shotgun (WGS) entry which is preliminary data.</text>
</comment>
<feature type="non-terminal residue" evidence="4">
    <location>
        <position position="452"/>
    </location>
</feature>
<dbReference type="Proteomes" id="UP001328107">
    <property type="component" value="Unassembled WGS sequence"/>
</dbReference>
<gene>
    <name evidence="4" type="ORF">PMAYCL1PPCAC_28760</name>
</gene>
<dbReference type="Pfam" id="PF26253">
    <property type="entry name" value="RdRP_head"/>
    <property type="match status" value="1"/>
</dbReference>
<dbReference type="GO" id="GO:0003968">
    <property type="term" value="F:RNA-directed RNA polymerase activity"/>
    <property type="evidence" value="ECO:0007669"/>
    <property type="project" value="InterPro"/>
</dbReference>
<accession>A0AAN5D9I0</accession>
<dbReference type="AlphaFoldDB" id="A0AAN5D9I0"/>
<evidence type="ECO:0000313" key="5">
    <source>
        <dbReference type="Proteomes" id="UP001328107"/>
    </source>
</evidence>
<dbReference type="Pfam" id="PF24642">
    <property type="entry name" value="DUF7636"/>
    <property type="match status" value="1"/>
</dbReference>
<dbReference type="GO" id="GO:0031380">
    <property type="term" value="C:nuclear RNA-directed RNA polymerase complex"/>
    <property type="evidence" value="ECO:0007669"/>
    <property type="project" value="TreeGrafter"/>
</dbReference>
<evidence type="ECO:0008006" key="6">
    <source>
        <dbReference type="Google" id="ProtNLM"/>
    </source>
</evidence>
<evidence type="ECO:0000259" key="2">
    <source>
        <dbReference type="Pfam" id="PF24934"/>
    </source>
</evidence>